<dbReference type="PATRIC" id="fig|1280952.3.peg.1167"/>
<comment type="caution">
    <text evidence="2">The sequence shown here is derived from an EMBL/GenBank/DDBJ whole genome shotgun (WGS) entry which is preliminary data.</text>
</comment>
<name>A0A059FGL9_9PROT</name>
<dbReference type="RefSeq" id="WP_035579431.1">
    <property type="nucleotide sequence ID" value="NZ_ARYJ01000003.1"/>
</dbReference>
<sequence length="532" mass="57236">MEAYLFHNGSIVTMAKDGDVPECLVTEGGRIGFVGGLEAGRQWAASREIQPIDIDLAGAAILPGFIDAHLHPLPMIFFAMSADLDGATDMSDISHRLLQHAERVDRSEWVVGVQFESKRLPQGEQLTRYELDALFPGRPVLIYARDGHCVVANTCLLEGAGIGPETQSPEGGEISYYADGTLSGVFNEKAVGLPLAHMPTPSPARMIEASQGLFDTLARNGITSIGAMLQSDEEGPGGASASMESMVVQALRENIPQSIYAIVIGKTLDGINALIQSPLNAPDNKAKTRAFKIFADGTFGSCTACMSEPYTDKACTHGYMTLDEDEIYSRMCSAHLAGFQVCIHAVGDQGIANCVRLFERLLTEHPMPDHRHRIEHASIAPKDLVARIAELGLQICTQPLFIRSEKDWLPARLGPGRSGMAYPLRDFFDAGVPVAGSSDAPIEPTDVIAALDYAVNRGGFHPEQGLTPEEALAMFTRNAAFIQFEEAEKGTLEVGKAADIVMLDQNPLAVPASQIPDLKVLRTMIGGAFFSA</sequence>
<accession>A0A059FGL9</accession>
<dbReference type="InterPro" id="IPR011059">
    <property type="entry name" value="Metal-dep_hydrolase_composite"/>
</dbReference>
<dbReference type="SUPFAM" id="SSF51338">
    <property type="entry name" value="Composite domain of metallo-dependent hydrolases"/>
    <property type="match status" value="1"/>
</dbReference>
<dbReference type="Gene3D" id="2.30.40.10">
    <property type="entry name" value="Urease, subunit C, domain 1"/>
    <property type="match status" value="1"/>
</dbReference>
<keyword evidence="2" id="KW-0378">Hydrolase</keyword>
<dbReference type="Pfam" id="PF07969">
    <property type="entry name" value="Amidohydro_3"/>
    <property type="match status" value="1"/>
</dbReference>
<dbReference type="eggNOG" id="COG1574">
    <property type="taxonomic scope" value="Bacteria"/>
</dbReference>
<dbReference type="InterPro" id="IPR032466">
    <property type="entry name" value="Metal_Hydrolase"/>
</dbReference>
<evidence type="ECO:0000313" key="3">
    <source>
        <dbReference type="Proteomes" id="UP000024816"/>
    </source>
</evidence>
<dbReference type="Gene3D" id="3.20.20.140">
    <property type="entry name" value="Metal-dependent hydrolases"/>
    <property type="match status" value="1"/>
</dbReference>
<protein>
    <submittedName>
        <fullName evidence="2">Amidohydrolase</fullName>
    </submittedName>
</protein>
<proteinExistence type="predicted"/>
<dbReference type="AlphaFoldDB" id="A0A059FGL9"/>
<reference evidence="2 3" key="1">
    <citation type="journal article" date="2014" name="Antonie Van Leeuwenhoek">
        <title>Hyphomonas beringensis sp. nov. and Hyphomonas chukchiensis sp. nov., isolated from surface seawater of the Bering Sea and Chukchi Sea.</title>
        <authorList>
            <person name="Li C."/>
            <person name="Lai Q."/>
            <person name="Li G."/>
            <person name="Dong C."/>
            <person name="Wang J."/>
            <person name="Liao Y."/>
            <person name="Shao Z."/>
        </authorList>
    </citation>
    <scope>NUCLEOTIDE SEQUENCE [LARGE SCALE GENOMIC DNA]</scope>
    <source>
        <strain evidence="2 3">VP2</strain>
    </source>
</reference>
<dbReference type="Gene3D" id="3.10.310.70">
    <property type="match status" value="1"/>
</dbReference>
<dbReference type="EMBL" id="ARYJ01000003">
    <property type="protein sequence ID" value="KCZ89757.1"/>
    <property type="molecule type" value="Genomic_DNA"/>
</dbReference>
<dbReference type="PANTHER" id="PTHR22642">
    <property type="entry name" value="IMIDAZOLONEPROPIONASE"/>
    <property type="match status" value="1"/>
</dbReference>
<keyword evidence="3" id="KW-1185">Reference proteome</keyword>
<dbReference type="GO" id="GO:0016810">
    <property type="term" value="F:hydrolase activity, acting on carbon-nitrogen (but not peptide) bonds"/>
    <property type="evidence" value="ECO:0007669"/>
    <property type="project" value="InterPro"/>
</dbReference>
<dbReference type="InterPro" id="IPR033932">
    <property type="entry name" value="YtcJ-like"/>
</dbReference>
<gene>
    <name evidence="2" type="ORF">HJA_05882</name>
</gene>
<organism evidence="2 3">
    <name type="scientific">Hyphomonas jannaschiana VP2</name>
    <dbReference type="NCBI Taxonomy" id="1280952"/>
    <lineage>
        <taxon>Bacteria</taxon>
        <taxon>Pseudomonadati</taxon>
        <taxon>Pseudomonadota</taxon>
        <taxon>Alphaproteobacteria</taxon>
        <taxon>Hyphomonadales</taxon>
        <taxon>Hyphomonadaceae</taxon>
        <taxon>Hyphomonas</taxon>
    </lineage>
</organism>
<feature type="domain" description="Amidohydrolase 3" evidence="1">
    <location>
        <begin position="54"/>
        <end position="528"/>
    </location>
</feature>
<dbReference type="SUPFAM" id="SSF51556">
    <property type="entry name" value="Metallo-dependent hydrolases"/>
    <property type="match status" value="1"/>
</dbReference>
<dbReference type="PANTHER" id="PTHR22642:SF2">
    <property type="entry name" value="PROTEIN LONG AFTER FAR-RED 3"/>
    <property type="match status" value="1"/>
</dbReference>
<dbReference type="CDD" id="cd01300">
    <property type="entry name" value="YtcJ_like"/>
    <property type="match status" value="1"/>
</dbReference>
<dbReference type="STRING" id="1280952.HJA_05882"/>
<evidence type="ECO:0000313" key="2">
    <source>
        <dbReference type="EMBL" id="KCZ89757.1"/>
    </source>
</evidence>
<dbReference type="InterPro" id="IPR013108">
    <property type="entry name" value="Amidohydro_3"/>
</dbReference>
<evidence type="ECO:0000259" key="1">
    <source>
        <dbReference type="Pfam" id="PF07969"/>
    </source>
</evidence>
<dbReference type="OrthoDB" id="9811399at2"/>
<dbReference type="Proteomes" id="UP000024816">
    <property type="component" value="Unassembled WGS sequence"/>
</dbReference>